<name>A0A8S3S2F6_MYTED</name>
<accession>A0A8S3S2F6</accession>
<keyword evidence="3" id="KW-0560">Oxidoreductase</keyword>
<evidence type="ECO:0000313" key="3">
    <source>
        <dbReference type="EMBL" id="CAG2211081.1"/>
    </source>
</evidence>
<dbReference type="GO" id="GO:0004345">
    <property type="term" value="F:glucose-6-phosphate dehydrogenase activity"/>
    <property type="evidence" value="ECO:0007669"/>
    <property type="project" value="UniProtKB-EC"/>
</dbReference>
<protein>
    <submittedName>
        <fullName evidence="3">G6PD</fullName>
        <ecNumber evidence="3">1.1.1.363</ecNumber>
        <ecNumber evidence="3">1.1.1.49</ecNumber>
    </submittedName>
</protein>
<organism evidence="3 4">
    <name type="scientific">Mytilus edulis</name>
    <name type="common">Blue mussel</name>
    <dbReference type="NCBI Taxonomy" id="6550"/>
    <lineage>
        <taxon>Eukaryota</taxon>
        <taxon>Metazoa</taxon>
        <taxon>Spiralia</taxon>
        <taxon>Lophotrochozoa</taxon>
        <taxon>Mollusca</taxon>
        <taxon>Bivalvia</taxon>
        <taxon>Autobranchia</taxon>
        <taxon>Pteriomorphia</taxon>
        <taxon>Mytilida</taxon>
        <taxon>Mytiloidea</taxon>
        <taxon>Mytilidae</taxon>
        <taxon>Mytilinae</taxon>
        <taxon>Mytilus</taxon>
    </lineage>
</organism>
<proteinExistence type="predicted"/>
<feature type="transmembrane region" description="Helical" evidence="2">
    <location>
        <begin position="261"/>
        <end position="282"/>
    </location>
</feature>
<feature type="region of interest" description="Disordered" evidence="1">
    <location>
        <begin position="122"/>
        <end position="186"/>
    </location>
</feature>
<dbReference type="EC" id="1.1.1.363" evidence="3"/>
<dbReference type="AlphaFoldDB" id="A0A8S3S2F6"/>
<dbReference type="Proteomes" id="UP000683360">
    <property type="component" value="Unassembled WGS sequence"/>
</dbReference>
<comment type="caution">
    <text evidence="3">The sequence shown here is derived from an EMBL/GenBank/DDBJ whole genome shotgun (WGS) entry which is preliminary data.</text>
</comment>
<dbReference type="EMBL" id="CAJPWZ010001253">
    <property type="protein sequence ID" value="CAG2211081.1"/>
    <property type="molecule type" value="Genomic_DNA"/>
</dbReference>
<feature type="region of interest" description="Disordered" evidence="1">
    <location>
        <begin position="51"/>
        <end position="89"/>
    </location>
</feature>
<evidence type="ECO:0000313" key="4">
    <source>
        <dbReference type="Proteomes" id="UP000683360"/>
    </source>
</evidence>
<gene>
    <name evidence="3" type="ORF">MEDL_25123</name>
</gene>
<reference evidence="3" key="1">
    <citation type="submission" date="2021-03" db="EMBL/GenBank/DDBJ databases">
        <authorList>
            <person name="Bekaert M."/>
        </authorList>
    </citation>
    <scope>NUCLEOTIDE SEQUENCE</scope>
</reference>
<evidence type="ECO:0000256" key="1">
    <source>
        <dbReference type="SAM" id="MobiDB-lite"/>
    </source>
</evidence>
<keyword evidence="2" id="KW-0472">Membrane</keyword>
<keyword evidence="2" id="KW-0812">Transmembrane</keyword>
<sequence length="315" mass="34254">MRHKVSLDDPTVPKGNCHTTVIRYKDTVLGQYVGKPGVDIKDTVLGQYVGKPGGKGDETQGYLDDPTVPKGKFGGKGDETQGYLDDPTVPKGNCHTIVSRYKGYSLGKYCAKLVLLRRVLRPKSGKPGGKGDEAQGYLDDPTVPKGQYVGKPGGKGDEAQGYLDDPTVPKGQYVGKPGGKGDETQGYLDDPTFLKVIVRSQSVDIKDTFLGQYVGKPVVKEMIKGYLDDPTIIKGNCHTIVSTFLGQYQGKPGVKEMRHKVILMILLFLKVIVTPIVSRYLVVKDTVLGQYVGKHGGTVLGQMRHKVQGYLDDPN</sequence>
<keyword evidence="2" id="KW-1133">Transmembrane helix</keyword>
<dbReference type="EC" id="1.1.1.49" evidence="3"/>
<dbReference type="OrthoDB" id="60984at2759"/>
<keyword evidence="4" id="KW-1185">Reference proteome</keyword>
<evidence type="ECO:0000256" key="2">
    <source>
        <dbReference type="SAM" id="Phobius"/>
    </source>
</evidence>